<comment type="caution">
    <text evidence="2">The sequence shown here is derived from an EMBL/GenBank/DDBJ whole genome shotgun (WGS) entry which is preliminary data.</text>
</comment>
<dbReference type="EMBL" id="NCKV01008692">
    <property type="protein sequence ID" value="RWS22478.1"/>
    <property type="molecule type" value="Genomic_DNA"/>
</dbReference>
<dbReference type="PANTHER" id="PTHR14296:SF16">
    <property type="entry name" value="REMODELING AND SPACING FACTOR 1"/>
    <property type="match status" value="1"/>
</dbReference>
<evidence type="ECO:0000313" key="3">
    <source>
        <dbReference type="Proteomes" id="UP000288716"/>
    </source>
</evidence>
<gene>
    <name evidence="2" type="ORF">B4U80_07708</name>
</gene>
<dbReference type="OrthoDB" id="10055895at2759"/>
<proteinExistence type="predicted"/>
<feature type="region of interest" description="Disordered" evidence="1">
    <location>
        <begin position="384"/>
        <end position="417"/>
    </location>
</feature>
<name>A0A443S4K0_9ACAR</name>
<keyword evidence="3" id="KW-1185">Reference proteome</keyword>
<accession>A0A443S4K0</accession>
<protein>
    <submittedName>
        <fullName evidence="2">Remodeling and spacing factor 1-like isoform X2</fullName>
    </submittedName>
</protein>
<dbReference type="GO" id="GO:0031213">
    <property type="term" value="C:RSF complex"/>
    <property type="evidence" value="ECO:0007669"/>
    <property type="project" value="InterPro"/>
</dbReference>
<dbReference type="Proteomes" id="UP000288716">
    <property type="component" value="Unassembled WGS sequence"/>
</dbReference>
<reference evidence="2 3" key="1">
    <citation type="journal article" date="2018" name="Gigascience">
        <title>Genomes of trombidid mites reveal novel predicted allergens and laterally-transferred genes associated with secondary metabolism.</title>
        <authorList>
            <person name="Dong X."/>
            <person name="Chaisiri K."/>
            <person name="Xia D."/>
            <person name="Armstrong S.D."/>
            <person name="Fang Y."/>
            <person name="Donnelly M.J."/>
            <person name="Kadowaki T."/>
            <person name="McGarry J.W."/>
            <person name="Darby A.C."/>
            <person name="Makepeace B.L."/>
        </authorList>
    </citation>
    <scope>NUCLEOTIDE SEQUENCE [LARGE SCALE GENOMIC DNA]</scope>
    <source>
        <strain evidence="2">UoL-UT</strain>
    </source>
</reference>
<dbReference type="VEuPathDB" id="VectorBase:LDEU009562"/>
<feature type="non-terminal residue" evidence="2">
    <location>
        <position position="476"/>
    </location>
</feature>
<dbReference type="GO" id="GO:0045892">
    <property type="term" value="P:negative regulation of DNA-templated transcription"/>
    <property type="evidence" value="ECO:0007669"/>
    <property type="project" value="TreeGrafter"/>
</dbReference>
<dbReference type="AlphaFoldDB" id="A0A443S4K0"/>
<organism evidence="2 3">
    <name type="scientific">Leptotrombidium deliense</name>
    <dbReference type="NCBI Taxonomy" id="299467"/>
    <lineage>
        <taxon>Eukaryota</taxon>
        <taxon>Metazoa</taxon>
        <taxon>Ecdysozoa</taxon>
        <taxon>Arthropoda</taxon>
        <taxon>Chelicerata</taxon>
        <taxon>Arachnida</taxon>
        <taxon>Acari</taxon>
        <taxon>Acariformes</taxon>
        <taxon>Trombidiformes</taxon>
        <taxon>Prostigmata</taxon>
        <taxon>Anystina</taxon>
        <taxon>Parasitengona</taxon>
        <taxon>Trombiculoidea</taxon>
        <taxon>Trombiculidae</taxon>
        <taxon>Leptotrombidium</taxon>
    </lineage>
</organism>
<sequence length="476" mass="55298">MLEENDNICEELIDLHIRLLRKRRKYINKEKWEKALVKFIAEYSNVEAWELERYGYKRVKLGIRLNALKHLMEAQFDFNPKFKGEVNAMESMSLRLLPIGRDVRGNQYWFQCDLDFNFRVYKEEPDEEKSWVMICKYEIKLRELFYIPCILFFRDKHELCKLITDLEAGNTHVLKEESSATVSENDDSNLTNVKELPLKENVQTCKCESTNNNTNDMLNIRVKLEAEDDLTPVNNVNPIKVNGELSESEQFCKSGCNIKNEHEESQSSSINGDDSLKVDKKLDSLKPEIEIKEDIDKEDNEQFELTSVDIDFNYNDVVNLMNDLLDKVDELIVTKSCDAELKHDDDDVIVKEVCNYLLDSVCNNECSAKETSLNEIVRVCRGGSRGRGRPRGRGGLRSRGRSARSAPKAVEETETVERDLSPLPIKRSLRIQALQEKKNAELAEQMKREQQRIEDIAKKRTEQKKNSELKNRKAEK</sequence>
<evidence type="ECO:0000256" key="1">
    <source>
        <dbReference type="SAM" id="MobiDB-lite"/>
    </source>
</evidence>
<dbReference type="STRING" id="299467.A0A443S4K0"/>
<evidence type="ECO:0000313" key="2">
    <source>
        <dbReference type="EMBL" id="RWS22478.1"/>
    </source>
</evidence>
<feature type="compositionally biased region" description="Basic residues" evidence="1">
    <location>
        <begin position="384"/>
        <end position="402"/>
    </location>
</feature>
<dbReference type="PANTHER" id="PTHR14296">
    <property type="entry name" value="REMODELING AND SPACING FACTOR 1"/>
    <property type="match status" value="1"/>
</dbReference>
<dbReference type="GO" id="GO:0042393">
    <property type="term" value="F:histone binding"/>
    <property type="evidence" value="ECO:0007669"/>
    <property type="project" value="TreeGrafter"/>
</dbReference>
<feature type="region of interest" description="Disordered" evidence="1">
    <location>
        <begin position="442"/>
        <end position="476"/>
    </location>
</feature>
<dbReference type="InterPro" id="IPR028938">
    <property type="entry name" value="Rsf1-like"/>
</dbReference>